<comment type="catalytic activity">
    <reaction evidence="8">
        <text>(6S)-5-methyl-5,6,7,8-tetrahydrofolate + NAD(+) = (6R)-5,10-methylene-5,6,7,8-tetrahydrofolate + NADH + H(+)</text>
        <dbReference type="Rhea" id="RHEA:19821"/>
        <dbReference type="ChEBI" id="CHEBI:15378"/>
        <dbReference type="ChEBI" id="CHEBI:15636"/>
        <dbReference type="ChEBI" id="CHEBI:18608"/>
        <dbReference type="ChEBI" id="CHEBI:57540"/>
        <dbReference type="ChEBI" id="CHEBI:57945"/>
        <dbReference type="EC" id="1.5.1.54"/>
    </reaction>
    <physiologicalReaction direction="right-to-left" evidence="8">
        <dbReference type="Rhea" id="RHEA:19823"/>
    </physiologicalReaction>
</comment>
<dbReference type="InterPro" id="IPR029041">
    <property type="entry name" value="FAD-linked_oxidoreductase-like"/>
</dbReference>
<dbReference type="AlphaFoldDB" id="A0A1B2LXD2"/>
<evidence type="ECO:0000256" key="9">
    <source>
        <dbReference type="RuleBase" id="RU003862"/>
    </source>
</evidence>
<evidence type="ECO:0000259" key="10">
    <source>
        <dbReference type="Pfam" id="PF12225"/>
    </source>
</evidence>
<comment type="cofactor">
    <cofactor evidence="1 9">
        <name>FAD</name>
        <dbReference type="ChEBI" id="CHEBI:57692"/>
    </cofactor>
</comment>
<evidence type="ECO:0000256" key="2">
    <source>
        <dbReference type="ARBA" id="ARBA00004777"/>
    </source>
</evidence>
<dbReference type="GO" id="GO:0035999">
    <property type="term" value="P:tetrahydrofolate interconversion"/>
    <property type="evidence" value="ECO:0007669"/>
    <property type="project" value="UniProtKB-UniPathway"/>
</dbReference>
<dbReference type="GO" id="GO:0071949">
    <property type="term" value="F:FAD binding"/>
    <property type="evidence" value="ECO:0007669"/>
    <property type="project" value="TreeGrafter"/>
</dbReference>
<dbReference type="Proteomes" id="UP000093391">
    <property type="component" value="Chromosome"/>
</dbReference>
<keyword evidence="4 9" id="KW-0285">Flavoprotein</keyword>
<evidence type="ECO:0000256" key="5">
    <source>
        <dbReference type="ARBA" id="ARBA00022827"/>
    </source>
</evidence>
<name>A0A1B2LXD2_9GAMM</name>
<dbReference type="PANTHER" id="PTHR45754">
    <property type="entry name" value="METHYLENETETRAHYDROFOLATE REDUCTASE"/>
    <property type="match status" value="1"/>
</dbReference>
<protein>
    <recommendedName>
        <fullName evidence="9">Methylenetetrahydrofolate reductase</fullName>
    </recommendedName>
</protein>
<dbReference type="Pfam" id="PF02219">
    <property type="entry name" value="MTHFR"/>
    <property type="match status" value="1"/>
</dbReference>
<accession>A0A1B2LXD2</accession>
<dbReference type="Pfam" id="PF12225">
    <property type="entry name" value="DUF5981"/>
    <property type="match status" value="1"/>
</dbReference>
<dbReference type="PANTHER" id="PTHR45754:SF3">
    <property type="entry name" value="METHYLENETETRAHYDROFOLATE REDUCTASE (NADPH)"/>
    <property type="match status" value="1"/>
</dbReference>
<dbReference type="InterPro" id="IPR022026">
    <property type="entry name" value="DUF5981"/>
</dbReference>
<dbReference type="UniPathway" id="UPA00193"/>
<keyword evidence="12" id="KW-1185">Reference proteome</keyword>
<dbReference type="OrthoDB" id="9795431at2"/>
<evidence type="ECO:0000256" key="7">
    <source>
        <dbReference type="ARBA" id="ARBA00034478"/>
    </source>
</evidence>
<evidence type="ECO:0000256" key="1">
    <source>
        <dbReference type="ARBA" id="ARBA00001974"/>
    </source>
</evidence>
<gene>
    <name evidence="11" type="ORF">BFG52_03955</name>
</gene>
<dbReference type="KEGG" id="ala:BFG52_03955"/>
<dbReference type="InterPro" id="IPR003171">
    <property type="entry name" value="Mehydrof_redctse-like"/>
</dbReference>
<dbReference type="STRING" id="1789224.BFG52_03955"/>
<dbReference type="SUPFAM" id="SSF51730">
    <property type="entry name" value="FAD-linked oxidoreductase"/>
    <property type="match status" value="1"/>
</dbReference>
<sequence>MSLLATCFAQQQFCVLIEHLCSQKKQFAVSRHFAGFPAVMTLADRVQHDDDPAPLSCSTNYPAEVEKVLHYSGKDRDIVDLQQFLQEAEQAGQQNILFLTGDKLKQHHSGHEGYPRTRYLESVNAIMAAKQYGGFYIGAAVNPFKYTQAEQDAQYYKLHKKIKAGADFFITQLGFDLSALKKLQIFMQQNYPKHALLTCIMPLTAARAHFMHREKVAGIVISSYILDFLAQEKALGYSERVYMRCALQILICKAWGLAGVHLSACHTAKEQQILAHYLDCYRSMPLSECLALWYALWQIPNDRLLQPKVPCYARPASSTEIIQYQKFKLIHRVLFQTKFSQGIGYFIFKRKFWDRTLANKILLKVEHMTKHHAVGCESCGQCRLEETLYICPETCPKGLANGPCGGTYLDRCEFGDRECIHSRKARLAKAILAEDILSEKIIATVPKKIRGSSSWKNWYRIEY</sequence>
<evidence type="ECO:0000256" key="6">
    <source>
        <dbReference type="ARBA" id="ARBA00023002"/>
    </source>
</evidence>
<dbReference type="GO" id="GO:0009086">
    <property type="term" value="P:methionine biosynthetic process"/>
    <property type="evidence" value="ECO:0007669"/>
    <property type="project" value="TreeGrafter"/>
</dbReference>
<feature type="domain" description="Methylene-tetrahydrofolate reductase C-terminal-like" evidence="10">
    <location>
        <begin position="358"/>
        <end position="441"/>
    </location>
</feature>
<evidence type="ECO:0000313" key="11">
    <source>
        <dbReference type="EMBL" id="AOA57590.1"/>
    </source>
</evidence>
<proteinExistence type="inferred from homology"/>
<comment type="similarity">
    <text evidence="3 9">Belongs to the methylenetetrahydrofolate reductase family.</text>
</comment>
<evidence type="ECO:0000256" key="8">
    <source>
        <dbReference type="ARBA" id="ARBA00048628"/>
    </source>
</evidence>
<evidence type="ECO:0000313" key="12">
    <source>
        <dbReference type="Proteomes" id="UP000093391"/>
    </source>
</evidence>
<organism evidence="11 12">
    <name type="scientific">Acinetobacter larvae</name>
    <dbReference type="NCBI Taxonomy" id="1789224"/>
    <lineage>
        <taxon>Bacteria</taxon>
        <taxon>Pseudomonadati</taxon>
        <taxon>Pseudomonadota</taxon>
        <taxon>Gammaproteobacteria</taxon>
        <taxon>Moraxellales</taxon>
        <taxon>Moraxellaceae</taxon>
        <taxon>Acinetobacter</taxon>
    </lineage>
</organism>
<comment type="pathway">
    <text evidence="2 9">One-carbon metabolism; tetrahydrofolate interconversion.</text>
</comment>
<comment type="pathway">
    <text evidence="7">Amino-acid biosynthesis; L-methionine biosynthesis via de novo pathway.</text>
</comment>
<dbReference type="Gene3D" id="3.20.20.220">
    <property type="match status" value="1"/>
</dbReference>
<keyword evidence="5 9" id="KW-0274">FAD</keyword>
<reference evidence="11 12" key="1">
    <citation type="submission" date="2016-08" db="EMBL/GenBank/DDBJ databases">
        <authorList>
            <person name="Seilhamer J.J."/>
        </authorList>
    </citation>
    <scope>NUCLEOTIDE SEQUENCE [LARGE SCALE GENOMIC DNA]</scope>
    <source>
        <strain evidence="11 12">BRTC-1</strain>
    </source>
</reference>
<dbReference type="GO" id="GO:0005829">
    <property type="term" value="C:cytosol"/>
    <property type="evidence" value="ECO:0007669"/>
    <property type="project" value="TreeGrafter"/>
</dbReference>
<evidence type="ECO:0000256" key="4">
    <source>
        <dbReference type="ARBA" id="ARBA00022630"/>
    </source>
</evidence>
<dbReference type="EMBL" id="CP016895">
    <property type="protein sequence ID" value="AOA57590.1"/>
    <property type="molecule type" value="Genomic_DNA"/>
</dbReference>
<keyword evidence="6 9" id="KW-0560">Oxidoreductase</keyword>
<evidence type="ECO:0000256" key="3">
    <source>
        <dbReference type="ARBA" id="ARBA00006743"/>
    </source>
</evidence>
<dbReference type="RefSeq" id="WP_067552899.1">
    <property type="nucleotide sequence ID" value="NZ_CP016895.1"/>
</dbReference>
<dbReference type="GO" id="GO:0106312">
    <property type="term" value="F:methylenetetrahydrofolate reductase (NADH) activity"/>
    <property type="evidence" value="ECO:0007669"/>
    <property type="project" value="UniProtKB-EC"/>
</dbReference>